<name>A0ABQ7XPN2_BRANA</name>
<gene>
    <name evidence="2" type="ORF">HID58_086164</name>
</gene>
<keyword evidence="1" id="KW-0472">Membrane</keyword>
<evidence type="ECO:0000313" key="2">
    <source>
        <dbReference type="EMBL" id="KAH0857903.1"/>
    </source>
</evidence>
<evidence type="ECO:0000256" key="1">
    <source>
        <dbReference type="SAM" id="Phobius"/>
    </source>
</evidence>
<reference evidence="2 3" key="1">
    <citation type="submission" date="2021-05" db="EMBL/GenBank/DDBJ databases">
        <title>Genome Assembly of Synthetic Allotetraploid Brassica napus Reveals Homoeologous Exchanges between Subgenomes.</title>
        <authorList>
            <person name="Davis J.T."/>
        </authorList>
    </citation>
    <scope>NUCLEOTIDE SEQUENCE [LARGE SCALE GENOMIC DNA]</scope>
    <source>
        <strain evidence="3">cv. Da-Ae</strain>
        <tissue evidence="2">Seedling</tissue>
    </source>
</reference>
<accession>A0ABQ7XPN2</accession>
<organism evidence="2 3">
    <name type="scientific">Brassica napus</name>
    <name type="common">Rape</name>
    <dbReference type="NCBI Taxonomy" id="3708"/>
    <lineage>
        <taxon>Eukaryota</taxon>
        <taxon>Viridiplantae</taxon>
        <taxon>Streptophyta</taxon>
        <taxon>Embryophyta</taxon>
        <taxon>Tracheophyta</taxon>
        <taxon>Spermatophyta</taxon>
        <taxon>Magnoliopsida</taxon>
        <taxon>eudicotyledons</taxon>
        <taxon>Gunneridae</taxon>
        <taxon>Pentapetalae</taxon>
        <taxon>rosids</taxon>
        <taxon>malvids</taxon>
        <taxon>Brassicales</taxon>
        <taxon>Brassicaceae</taxon>
        <taxon>Brassiceae</taxon>
        <taxon>Brassica</taxon>
    </lineage>
</organism>
<comment type="caution">
    <text evidence="2">The sequence shown here is derived from an EMBL/GenBank/DDBJ whole genome shotgun (WGS) entry which is preliminary data.</text>
</comment>
<keyword evidence="1" id="KW-1133">Transmembrane helix</keyword>
<keyword evidence="3" id="KW-1185">Reference proteome</keyword>
<evidence type="ECO:0000313" key="3">
    <source>
        <dbReference type="Proteomes" id="UP000824890"/>
    </source>
</evidence>
<evidence type="ECO:0008006" key="4">
    <source>
        <dbReference type="Google" id="ProtNLM"/>
    </source>
</evidence>
<dbReference type="EMBL" id="JAGKQM010000019">
    <property type="protein sequence ID" value="KAH0857903.1"/>
    <property type="molecule type" value="Genomic_DNA"/>
</dbReference>
<feature type="transmembrane region" description="Helical" evidence="1">
    <location>
        <begin position="6"/>
        <end position="26"/>
    </location>
</feature>
<sequence>MDWWAWLLVVCSDLVEICYVASYLGVQQSRSTKPFPGVGGSRLPVYGVRVAWFLRSVLVVLGESGFAVVWPRAFPLNSFIGSLDTCHTCLSEAITASLKSSCLA</sequence>
<protein>
    <recommendedName>
        <fullName evidence="4">Secreted protein</fullName>
    </recommendedName>
</protein>
<dbReference type="Proteomes" id="UP000824890">
    <property type="component" value="Unassembled WGS sequence"/>
</dbReference>
<proteinExistence type="predicted"/>
<keyword evidence="1" id="KW-0812">Transmembrane</keyword>